<evidence type="ECO:0000259" key="2">
    <source>
        <dbReference type="Pfam" id="PF06452"/>
    </source>
</evidence>
<organism evidence="3">
    <name type="scientific">marine sediment metagenome</name>
    <dbReference type="NCBI Taxonomy" id="412755"/>
    <lineage>
        <taxon>unclassified sequences</taxon>
        <taxon>metagenomes</taxon>
        <taxon>ecological metagenomes</taxon>
    </lineage>
</organism>
<evidence type="ECO:0000256" key="1">
    <source>
        <dbReference type="SAM" id="Phobius"/>
    </source>
</evidence>
<dbReference type="Gene3D" id="2.60.40.1190">
    <property type="match status" value="1"/>
</dbReference>
<dbReference type="Gene3D" id="2.60.40.10">
    <property type="entry name" value="Immunoglobulins"/>
    <property type="match status" value="1"/>
</dbReference>
<dbReference type="GO" id="GO:0030246">
    <property type="term" value="F:carbohydrate binding"/>
    <property type="evidence" value="ECO:0007669"/>
    <property type="project" value="InterPro"/>
</dbReference>
<keyword evidence="1" id="KW-0812">Transmembrane</keyword>
<keyword evidence="1" id="KW-0472">Membrane</keyword>
<feature type="non-terminal residue" evidence="3">
    <location>
        <position position="267"/>
    </location>
</feature>
<comment type="caution">
    <text evidence="3">The sequence shown here is derived from an EMBL/GenBank/DDBJ whole genome shotgun (WGS) entry which is preliminary data.</text>
</comment>
<proteinExistence type="predicted"/>
<protein>
    <recommendedName>
        <fullName evidence="2">Carbohydrate-binding domain-containing protein</fullName>
    </recommendedName>
</protein>
<reference evidence="3" key="1">
    <citation type="journal article" date="2014" name="Front. Microbiol.">
        <title>High frequency of phylogenetically diverse reductive dehalogenase-homologous genes in deep subseafloor sedimentary metagenomes.</title>
        <authorList>
            <person name="Kawai M."/>
            <person name="Futagami T."/>
            <person name="Toyoda A."/>
            <person name="Takaki Y."/>
            <person name="Nishi S."/>
            <person name="Hori S."/>
            <person name="Arai W."/>
            <person name="Tsubouchi T."/>
            <person name="Morono Y."/>
            <person name="Uchiyama I."/>
            <person name="Ito T."/>
            <person name="Fujiyama A."/>
            <person name="Inagaki F."/>
            <person name="Takami H."/>
        </authorList>
    </citation>
    <scope>NUCLEOTIDE SEQUENCE</scope>
    <source>
        <strain evidence="3">Expedition CK06-06</strain>
    </source>
</reference>
<feature type="transmembrane region" description="Helical" evidence="1">
    <location>
        <begin position="9"/>
        <end position="28"/>
    </location>
</feature>
<sequence>KYLTLLDRFPYILVIVIIGLSFIFFFIVRNNLPLGFFSGSTPVVEEETEYAVFITSPVNNKIYNFINLKETVPIEIKSKQAETEGFKIRVLVNEDEIKTFNSPPYEYNWNPSISGEYEIKAQLLNENNQVLSESGKITFIVEYEMEESETTIISTDIEEKKEQILASATYRPQNTIPVGVPIFSYKCYSPPVIDGNFAEWDKFEKFSNFEPTIKKENYTTHTDVSGTFYSCWDDDNFYFVVQVVDDVFSQNHTGNQLNKGDSITIVF</sequence>
<dbReference type="GO" id="GO:0016052">
    <property type="term" value="P:carbohydrate catabolic process"/>
    <property type="evidence" value="ECO:0007669"/>
    <property type="project" value="InterPro"/>
</dbReference>
<dbReference type="AlphaFoldDB" id="X0V2S7"/>
<gene>
    <name evidence="3" type="ORF">S01H1_40394</name>
</gene>
<dbReference type="GO" id="GO:0004553">
    <property type="term" value="F:hydrolase activity, hydrolyzing O-glycosyl compounds"/>
    <property type="evidence" value="ECO:0007669"/>
    <property type="project" value="InterPro"/>
</dbReference>
<feature type="domain" description="Carbohydrate-binding" evidence="2">
    <location>
        <begin position="193"/>
        <end position="255"/>
    </location>
</feature>
<dbReference type="SUPFAM" id="SSF49344">
    <property type="entry name" value="CBD9-like"/>
    <property type="match status" value="1"/>
</dbReference>
<evidence type="ECO:0000313" key="3">
    <source>
        <dbReference type="EMBL" id="GAG05722.1"/>
    </source>
</evidence>
<name>X0V2S7_9ZZZZ</name>
<dbReference type="InterPro" id="IPR013783">
    <property type="entry name" value="Ig-like_fold"/>
</dbReference>
<keyword evidence="1" id="KW-1133">Transmembrane helix</keyword>
<dbReference type="Pfam" id="PF06452">
    <property type="entry name" value="CBM9_1"/>
    <property type="match status" value="1"/>
</dbReference>
<dbReference type="InterPro" id="IPR010502">
    <property type="entry name" value="Carb-bd_dom_fam9"/>
</dbReference>
<feature type="non-terminal residue" evidence="3">
    <location>
        <position position="1"/>
    </location>
</feature>
<dbReference type="EMBL" id="BARS01025579">
    <property type="protein sequence ID" value="GAG05722.1"/>
    <property type="molecule type" value="Genomic_DNA"/>
</dbReference>
<accession>X0V2S7</accession>